<gene>
    <name evidence="1" type="ORF">SAMN05444148_2482</name>
</gene>
<dbReference type="SUPFAM" id="SSF56925">
    <property type="entry name" value="OMPA-like"/>
    <property type="match status" value="1"/>
</dbReference>
<reference evidence="2" key="1">
    <citation type="submission" date="2016-11" db="EMBL/GenBank/DDBJ databases">
        <authorList>
            <person name="Varghese N."/>
            <person name="Submissions S."/>
        </authorList>
    </citation>
    <scope>NUCLEOTIDE SEQUENCE [LARGE SCALE GENOMIC DNA]</scope>
    <source>
        <strain evidence="2">DSM 25330</strain>
    </source>
</reference>
<evidence type="ECO:0008006" key="3">
    <source>
        <dbReference type="Google" id="ProtNLM"/>
    </source>
</evidence>
<sequence length="184" mass="20600">MTIYKYKCTFGVIFGEAIKINKKRYIMKKLVLTVFTVFGCLLFVDAQNISDNAIGLRLGDSDGFGAEISYQRALGDNNRLELDLGWRTGSSFDGYKLTGLYQWVWNIDGGFNWYAGAGGGIGAYDFDAPINDSETFFFVAGNVGIEYDFDIPLILSLDFRPEIAFGDLNDDSDFDIALGIRYQF</sequence>
<dbReference type="AlphaFoldDB" id="A0A1M5UH60"/>
<proteinExistence type="predicted"/>
<name>A0A1M5UH60_9FLAO</name>
<accession>A0A1M5UH60</accession>
<dbReference type="STRING" id="1089305.SAMN05444148_2482"/>
<protein>
    <recommendedName>
        <fullName evidence="3">Outer membrane protein beta-barrel domain-containing protein</fullName>
    </recommendedName>
</protein>
<organism evidence="1 2">
    <name type="scientific">Winogradskyella jejuensis</name>
    <dbReference type="NCBI Taxonomy" id="1089305"/>
    <lineage>
        <taxon>Bacteria</taxon>
        <taxon>Pseudomonadati</taxon>
        <taxon>Bacteroidota</taxon>
        <taxon>Flavobacteriia</taxon>
        <taxon>Flavobacteriales</taxon>
        <taxon>Flavobacteriaceae</taxon>
        <taxon>Winogradskyella</taxon>
    </lineage>
</organism>
<keyword evidence="2" id="KW-1185">Reference proteome</keyword>
<dbReference type="Proteomes" id="UP000184522">
    <property type="component" value="Unassembled WGS sequence"/>
</dbReference>
<dbReference type="EMBL" id="FQWS01000002">
    <property type="protein sequence ID" value="SHH62238.1"/>
    <property type="molecule type" value="Genomic_DNA"/>
</dbReference>
<evidence type="ECO:0000313" key="1">
    <source>
        <dbReference type="EMBL" id="SHH62238.1"/>
    </source>
</evidence>
<evidence type="ECO:0000313" key="2">
    <source>
        <dbReference type="Proteomes" id="UP000184522"/>
    </source>
</evidence>
<dbReference type="InterPro" id="IPR011250">
    <property type="entry name" value="OMP/PagP_B-barrel"/>
</dbReference>
<dbReference type="Gene3D" id="2.40.160.20">
    <property type="match status" value="1"/>
</dbReference>